<gene>
    <name evidence="1" type="ORF">UW74_C0051G0001</name>
</gene>
<evidence type="ECO:0000313" key="2">
    <source>
        <dbReference type="Proteomes" id="UP000034889"/>
    </source>
</evidence>
<accession>A0A0G1M7Y7</accession>
<dbReference type="EMBL" id="LCJM01000051">
    <property type="protein sequence ID" value="KKT77012.1"/>
    <property type="molecule type" value="Genomic_DNA"/>
</dbReference>
<dbReference type="Proteomes" id="UP000034889">
    <property type="component" value="Unassembled WGS sequence"/>
</dbReference>
<dbReference type="AlphaFoldDB" id="A0A0G1M7Y7"/>
<organism evidence="1 2">
    <name type="scientific">Candidatus Giovannonibacteria bacterium GW2011_GWC2_44_8</name>
    <dbReference type="NCBI Taxonomy" id="1618657"/>
    <lineage>
        <taxon>Bacteria</taxon>
        <taxon>Candidatus Giovannoniibacteriota</taxon>
    </lineage>
</organism>
<comment type="caution">
    <text evidence="1">The sequence shown here is derived from an EMBL/GenBank/DDBJ whole genome shotgun (WGS) entry which is preliminary data.</text>
</comment>
<protein>
    <submittedName>
        <fullName evidence="1">Uncharacterized protein</fullName>
    </submittedName>
</protein>
<evidence type="ECO:0000313" key="1">
    <source>
        <dbReference type="EMBL" id="KKT77012.1"/>
    </source>
</evidence>
<name>A0A0G1M7Y7_9BACT</name>
<proteinExistence type="predicted"/>
<reference evidence="1 2" key="1">
    <citation type="journal article" date="2015" name="Nature">
        <title>rRNA introns, odd ribosomes, and small enigmatic genomes across a large radiation of phyla.</title>
        <authorList>
            <person name="Brown C.T."/>
            <person name="Hug L.A."/>
            <person name="Thomas B.C."/>
            <person name="Sharon I."/>
            <person name="Castelle C.J."/>
            <person name="Singh A."/>
            <person name="Wilkins M.J."/>
            <person name="Williams K.H."/>
            <person name="Banfield J.F."/>
        </authorList>
    </citation>
    <scope>NUCLEOTIDE SEQUENCE [LARGE SCALE GENOMIC DNA]</scope>
</reference>
<feature type="non-terminal residue" evidence="1">
    <location>
        <position position="1"/>
    </location>
</feature>
<sequence length="23" mass="2454">GAAQAHGARRVYTSVLQKTGIRI</sequence>